<evidence type="ECO:0000313" key="2">
    <source>
        <dbReference type="Proteomes" id="UP000520814"/>
    </source>
</evidence>
<organism evidence="1 2">
    <name type="scientific">Armatimonas rosea</name>
    <dbReference type="NCBI Taxonomy" id="685828"/>
    <lineage>
        <taxon>Bacteria</taxon>
        <taxon>Bacillati</taxon>
        <taxon>Armatimonadota</taxon>
        <taxon>Armatimonadia</taxon>
        <taxon>Armatimonadales</taxon>
        <taxon>Armatimonadaceae</taxon>
        <taxon>Armatimonas</taxon>
    </lineage>
</organism>
<gene>
    <name evidence="1" type="ORF">HNQ39_005040</name>
</gene>
<keyword evidence="2" id="KW-1185">Reference proteome</keyword>
<evidence type="ECO:0000313" key="1">
    <source>
        <dbReference type="EMBL" id="MBB6053208.1"/>
    </source>
</evidence>
<dbReference type="Proteomes" id="UP000520814">
    <property type="component" value="Unassembled WGS sequence"/>
</dbReference>
<accession>A0A7W9W8X2</accession>
<dbReference type="AlphaFoldDB" id="A0A7W9W8X2"/>
<dbReference type="RefSeq" id="WP_184203273.1">
    <property type="nucleotide sequence ID" value="NZ_JACHGW010000005.1"/>
</dbReference>
<name>A0A7W9W8X2_ARMRO</name>
<comment type="caution">
    <text evidence="1">The sequence shown here is derived from an EMBL/GenBank/DDBJ whole genome shotgun (WGS) entry which is preliminary data.</text>
</comment>
<reference evidence="1 2" key="1">
    <citation type="submission" date="2020-08" db="EMBL/GenBank/DDBJ databases">
        <title>Genomic Encyclopedia of Type Strains, Phase IV (KMG-IV): sequencing the most valuable type-strain genomes for metagenomic binning, comparative biology and taxonomic classification.</title>
        <authorList>
            <person name="Goeker M."/>
        </authorList>
    </citation>
    <scope>NUCLEOTIDE SEQUENCE [LARGE SCALE GENOMIC DNA]</scope>
    <source>
        <strain evidence="1 2">DSM 23562</strain>
    </source>
</reference>
<proteinExistence type="predicted"/>
<protein>
    <submittedName>
        <fullName evidence="1">Uncharacterized protein</fullName>
    </submittedName>
</protein>
<dbReference type="EMBL" id="JACHGW010000005">
    <property type="protein sequence ID" value="MBB6053208.1"/>
    <property type="molecule type" value="Genomic_DNA"/>
</dbReference>
<sequence length="205" mass="23055">MTAAVSAALEALYTAFADAPRPTVIPHSPLKQLDTAPLLTKPLRALTDEDLSDYHFGVFNTITEDSFAYFLPRLVELTHDETSVLCTELIYQKVAQDGWQHWPMPRREAFQSYLDAVVASFAEEAQWDTADRVCGLGSLLDDLPERLNILLQDTAAACANLLTLHENDGGNSFWDKRSAGYTRYVAWLHSDAVFQRVLEIYSTRQ</sequence>